<dbReference type="AlphaFoldDB" id="A0A6S7G4Z1"/>
<proteinExistence type="predicted"/>
<dbReference type="Proteomes" id="UP001152795">
    <property type="component" value="Unassembled WGS sequence"/>
</dbReference>
<name>A0A6S7G4Z1_PARCT</name>
<reference evidence="1" key="1">
    <citation type="submission" date="2020-04" db="EMBL/GenBank/DDBJ databases">
        <authorList>
            <person name="Alioto T."/>
            <person name="Alioto T."/>
            <person name="Gomez Garrido J."/>
        </authorList>
    </citation>
    <scope>NUCLEOTIDE SEQUENCE</scope>
    <source>
        <strain evidence="1">A484AB</strain>
    </source>
</reference>
<keyword evidence="2" id="KW-1185">Reference proteome</keyword>
<protein>
    <submittedName>
        <fullName evidence="1">Uncharacterized protein</fullName>
    </submittedName>
</protein>
<gene>
    <name evidence="1" type="ORF">PACLA_8A048204</name>
</gene>
<evidence type="ECO:0000313" key="1">
    <source>
        <dbReference type="EMBL" id="CAB3986998.1"/>
    </source>
</evidence>
<sequence length="286" mass="33245">MNSQFEKACQVPLAEPLVSVPELQLQQKKSKAQMKKERRDQYRKAKKRIEEEWKETEIIRCFGNRQSLKSRQNDRLTQAFEPRVGPEHSQETITKRSPVGYEKFTLSDDGKIIRSEFVVEGRKQPLTVIRENFLKSYASYMRKMSNEELSEMSREELIEKLVQVNAVFSDADDKEEYESKTKRKVDVQTIIESPEVNIVARSSSSDLKQLSYVETRLECLEEISLPLATEEGEEIVDVMRFFMVTTQPSNMSVANKKEATSIVQSVEYMQTVCMNWITAFVARTFH</sequence>
<comment type="caution">
    <text evidence="1">The sequence shown here is derived from an EMBL/GenBank/DDBJ whole genome shotgun (WGS) entry which is preliminary data.</text>
</comment>
<organism evidence="1 2">
    <name type="scientific">Paramuricea clavata</name>
    <name type="common">Red gorgonian</name>
    <name type="synonym">Violescent sea-whip</name>
    <dbReference type="NCBI Taxonomy" id="317549"/>
    <lineage>
        <taxon>Eukaryota</taxon>
        <taxon>Metazoa</taxon>
        <taxon>Cnidaria</taxon>
        <taxon>Anthozoa</taxon>
        <taxon>Octocorallia</taxon>
        <taxon>Malacalcyonacea</taxon>
        <taxon>Plexauridae</taxon>
        <taxon>Paramuricea</taxon>
    </lineage>
</organism>
<dbReference type="EMBL" id="CACRXK020001103">
    <property type="protein sequence ID" value="CAB3986998.1"/>
    <property type="molecule type" value="Genomic_DNA"/>
</dbReference>
<accession>A0A6S7G4Z1</accession>
<evidence type="ECO:0000313" key="2">
    <source>
        <dbReference type="Proteomes" id="UP001152795"/>
    </source>
</evidence>